<gene>
    <name evidence="10" type="ORF">Triagg1_631</name>
</gene>
<keyword evidence="5" id="KW-0498">Mitosis</keyword>
<feature type="compositionally biased region" description="Basic and acidic residues" evidence="8">
    <location>
        <begin position="16"/>
        <end position="26"/>
    </location>
</feature>
<dbReference type="GO" id="GO:0000793">
    <property type="term" value="C:condensed chromosome"/>
    <property type="evidence" value="ECO:0007669"/>
    <property type="project" value="TreeGrafter"/>
</dbReference>
<feature type="region of interest" description="Disordered" evidence="8">
    <location>
        <begin position="1"/>
        <end position="27"/>
    </location>
</feature>
<dbReference type="InterPro" id="IPR025977">
    <property type="entry name" value="Cnd3_C"/>
</dbReference>
<sequence length="1033" mass="115460">MPTRSGARLGRPAKAKKTETLVEHTETPNSALRNQVCAIFRDAQRTTATHRKLAVNLRKIQESCCYEPVSAKNPSEDQFDEKAFNHEFVRCLLRIMPVKKAESVGEKLIRFIGLFLRHASDKDNELLDEADVDTSLMPETPSTRLSSQVLKTALSLMQAKDKYVRFRSTQLISHIINSLEAIDDDLFQDLRNNLLKRIRDKEAMVRVQAVLGLGRLAGNQPEDGGKSDDSDNPSTGLLDKLLDVLQNDSSADVRRSLLVNLPILPATLPYLLERARDQDAATRRAVYSRLLPALGDFRHLSLSMREKLLRWGLRDRDDNVRKAAGRLFRERWIADCAGVPPTEEAPPNFEGLLELLERIDVINSGVENGVALEAMNGFWEGRPDYREAVVLDDRFWETLSAESVFMARSFNDFCRSEGNGRYESLVEEKLPEVTKLAFFLERYLKVLVDAIKRVANLDEEDDEEDTVEQEFIIEQMLHIALTLDYSDEVGRRKMFTLLRQSLAIPELPDEVTKLTMEALRYICAPDAAGEREFCSIVLEAVADVHDTIADEDVPGEDDDSFVSAKSDLRSRENTPAPDSKKDTELTEEEAQEKAVREIIVNLKCLHIVQCMLTHVTGNLKDNTDLVSMLNNLVVPAVRSHEAPVRERGLLCLGLCALLDRSLAEENLGLFIHFFTKGHTALQITALHILTDILNVHGSQLLDSTPAVIKVYVKAVKGSGRSSEVQAAATIAASKLLLGRVISDEEVCEELLKSLVIAYFDPASSTNQTVRQALNYFLPVFCFSRLENQNLMRKVSLVALHSLLNLREGLEDDDVDVEEDMVSMTTIGACLADWTDPRKCYSPEILLDGEKKGVNGDVHLDFACDILERLRASISKAEKKLVAGLLGKLYVSPNSTEEKLRETYETISEAVEEGLVTDTTGRNALYKIHVSLGKIVNNLDEQRPAHSRTSRSVSVAVDRQSPGEKSVASNAEDDNDNDNDNGNDNENDNENDKIKVEDDSDANSDDGTVVPENPSRDELVEDLLSDEDTKMEDV</sequence>
<dbReference type="AlphaFoldDB" id="A0AAE1IKJ9"/>
<dbReference type="InterPro" id="IPR011989">
    <property type="entry name" value="ARM-like"/>
</dbReference>
<dbReference type="RefSeq" id="XP_062760981.1">
    <property type="nucleotide sequence ID" value="XM_062901317.1"/>
</dbReference>
<evidence type="ECO:0000313" key="10">
    <source>
        <dbReference type="EMBL" id="KAK4085641.1"/>
    </source>
</evidence>
<comment type="caution">
    <text evidence="10">The sequence shown here is derived from an EMBL/GenBank/DDBJ whole genome shotgun (WGS) entry which is preliminary data.</text>
</comment>
<dbReference type="Proteomes" id="UP001273209">
    <property type="component" value="Unassembled WGS sequence"/>
</dbReference>
<evidence type="ECO:0000256" key="8">
    <source>
        <dbReference type="SAM" id="MobiDB-lite"/>
    </source>
</evidence>
<evidence type="ECO:0000256" key="3">
    <source>
        <dbReference type="ARBA" id="ARBA00022454"/>
    </source>
</evidence>
<feature type="compositionally biased region" description="Basic and acidic residues" evidence="8">
    <location>
        <begin position="566"/>
        <end position="584"/>
    </location>
</feature>
<dbReference type="GO" id="GO:0007076">
    <property type="term" value="P:mitotic chromosome condensation"/>
    <property type="evidence" value="ECO:0007669"/>
    <property type="project" value="InterPro"/>
</dbReference>
<keyword evidence="3" id="KW-0158">Chromosome</keyword>
<evidence type="ECO:0000256" key="2">
    <source>
        <dbReference type="ARBA" id="ARBA00006533"/>
    </source>
</evidence>
<evidence type="ECO:0000256" key="7">
    <source>
        <dbReference type="ARBA" id="ARBA00023306"/>
    </source>
</evidence>
<comment type="similarity">
    <text evidence="2">Belongs to the CND3 (condensin subunit 3) family.</text>
</comment>
<feature type="compositionally biased region" description="Acidic residues" evidence="8">
    <location>
        <begin position="549"/>
        <end position="560"/>
    </location>
</feature>
<reference evidence="10" key="1">
    <citation type="submission" date="2023-11" db="EMBL/GenBank/DDBJ databases">
        <title>The genome sequences of three competitors of mushroom-forming fungi.</title>
        <authorList>
            <person name="Beijen E."/>
            <person name="Ohm R.A."/>
        </authorList>
    </citation>
    <scope>NUCLEOTIDE SEQUENCE</scope>
    <source>
        <strain evidence="10">CBS 100526</strain>
    </source>
</reference>
<feature type="region of interest" description="Disordered" evidence="8">
    <location>
        <begin position="549"/>
        <end position="588"/>
    </location>
</feature>
<keyword evidence="6" id="KW-0226">DNA condensation</keyword>
<feature type="compositionally biased region" description="Acidic residues" evidence="8">
    <location>
        <begin position="970"/>
        <end position="988"/>
    </location>
</feature>
<organism evidence="10 11">
    <name type="scientific">Trichoderma aggressivum f. europaeum</name>
    <dbReference type="NCBI Taxonomy" id="173218"/>
    <lineage>
        <taxon>Eukaryota</taxon>
        <taxon>Fungi</taxon>
        <taxon>Dikarya</taxon>
        <taxon>Ascomycota</taxon>
        <taxon>Pezizomycotina</taxon>
        <taxon>Sordariomycetes</taxon>
        <taxon>Hypocreomycetidae</taxon>
        <taxon>Hypocreales</taxon>
        <taxon>Hypocreaceae</taxon>
        <taxon>Trichoderma</taxon>
    </lineage>
</organism>
<dbReference type="EMBL" id="JAWRVG010000001">
    <property type="protein sequence ID" value="KAK4085641.1"/>
    <property type="molecule type" value="Genomic_DNA"/>
</dbReference>
<evidence type="ECO:0000256" key="1">
    <source>
        <dbReference type="ARBA" id="ARBA00004286"/>
    </source>
</evidence>
<evidence type="ECO:0000259" key="9">
    <source>
        <dbReference type="Pfam" id="PF12719"/>
    </source>
</evidence>
<comment type="subcellular location">
    <subcellularLocation>
        <location evidence="1">Chromosome</location>
    </subcellularLocation>
</comment>
<evidence type="ECO:0000256" key="5">
    <source>
        <dbReference type="ARBA" id="ARBA00022776"/>
    </source>
</evidence>
<evidence type="ECO:0000313" key="11">
    <source>
        <dbReference type="Proteomes" id="UP001273209"/>
    </source>
</evidence>
<feature type="region of interest" description="Disordered" evidence="8">
    <location>
        <begin position="940"/>
        <end position="1033"/>
    </location>
</feature>
<keyword evidence="11" id="KW-1185">Reference proteome</keyword>
<dbReference type="FunFam" id="1.25.10.10:FF:000363">
    <property type="entry name" value="Nuclear condensin complex subunit 3"/>
    <property type="match status" value="1"/>
</dbReference>
<keyword evidence="7" id="KW-0131">Cell cycle</keyword>
<dbReference type="PANTHER" id="PTHR14418">
    <property type="entry name" value="CONDENSIN COMPLEX SUBUNIT 3-RELATED"/>
    <property type="match status" value="1"/>
</dbReference>
<proteinExistence type="inferred from homology"/>
<dbReference type="GeneID" id="87920825"/>
<evidence type="ECO:0000256" key="6">
    <source>
        <dbReference type="ARBA" id="ARBA00023067"/>
    </source>
</evidence>
<dbReference type="SUPFAM" id="SSF48371">
    <property type="entry name" value="ARM repeat"/>
    <property type="match status" value="1"/>
</dbReference>
<dbReference type="InterPro" id="IPR016024">
    <property type="entry name" value="ARM-type_fold"/>
</dbReference>
<protein>
    <recommendedName>
        <fullName evidence="9">Nuclear condensin complex subunit 3 C-terminal domain-containing protein</fullName>
    </recommendedName>
</protein>
<dbReference type="Gene3D" id="1.25.10.10">
    <property type="entry name" value="Leucine-rich Repeat Variant"/>
    <property type="match status" value="2"/>
</dbReference>
<name>A0AAE1IKJ9_9HYPO</name>
<dbReference type="InterPro" id="IPR027165">
    <property type="entry name" value="CND3"/>
</dbReference>
<accession>A0AAE1IKJ9</accession>
<dbReference type="GO" id="GO:0051301">
    <property type="term" value="P:cell division"/>
    <property type="evidence" value="ECO:0007669"/>
    <property type="project" value="UniProtKB-KW"/>
</dbReference>
<feature type="domain" description="Nuclear condensin complex subunit 3 C-terminal" evidence="9">
    <location>
        <begin position="603"/>
        <end position="890"/>
    </location>
</feature>
<dbReference type="Pfam" id="PF12719">
    <property type="entry name" value="Cnd3"/>
    <property type="match status" value="1"/>
</dbReference>
<keyword evidence="4" id="KW-0132">Cell division</keyword>
<evidence type="ECO:0000256" key="4">
    <source>
        <dbReference type="ARBA" id="ARBA00022618"/>
    </source>
</evidence>
<dbReference type="GO" id="GO:0000796">
    <property type="term" value="C:condensin complex"/>
    <property type="evidence" value="ECO:0007669"/>
    <property type="project" value="InterPro"/>
</dbReference>
<dbReference type="PANTHER" id="PTHR14418:SF5">
    <property type="entry name" value="CONDENSIN COMPLEX SUBUNIT 3"/>
    <property type="match status" value="1"/>
</dbReference>